<gene>
    <name evidence="2" type="ORF">HPB52_022943</name>
</gene>
<name>A0A9D4PP13_RHISA</name>
<reference evidence="2" key="2">
    <citation type="submission" date="2021-09" db="EMBL/GenBank/DDBJ databases">
        <authorList>
            <person name="Jia N."/>
            <person name="Wang J."/>
            <person name="Shi W."/>
            <person name="Du L."/>
            <person name="Sun Y."/>
            <person name="Zhan W."/>
            <person name="Jiang J."/>
            <person name="Wang Q."/>
            <person name="Zhang B."/>
            <person name="Ji P."/>
            <person name="Sakyi L.B."/>
            <person name="Cui X."/>
            <person name="Yuan T."/>
            <person name="Jiang B."/>
            <person name="Yang W."/>
            <person name="Lam T.T.-Y."/>
            <person name="Chang Q."/>
            <person name="Ding S."/>
            <person name="Wang X."/>
            <person name="Zhu J."/>
            <person name="Ruan X."/>
            <person name="Zhao L."/>
            <person name="Wei J."/>
            <person name="Que T."/>
            <person name="Du C."/>
            <person name="Cheng J."/>
            <person name="Dai P."/>
            <person name="Han X."/>
            <person name="Huang E."/>
            <person name="Gao Y."/>
            <person name="Liu J."/>
            <person name="Shao H."/>
            <person name="Ye R."/>
            <person name="Li L."/>
            <person name="Wei W."/>
            <person name="Wang X."/>
            <person name="Wang C."/>
            <person name="Huo Q."/>
            <person name="Li W."/>
            <person name="Guo W."/>
            <person name="Chen H."/>
            <person name="Chen S."/>
            <person name="Zhou L."/>
            <person name="Zhou L."/>
            <person name="Ni X."/>
            <person name="Tian J."/>
            <person name="Zhou Y."/>
            <person name="Sheng Y."/>
            <person name="Liu T."/>
            <person name="Pan Y."/>
            <person name="Xia L."/>
            <person name="Li J."/>
            <person name="Zhao F."/>
            <person name="Cao W."/>
        </authorList>
    </citation>
    <scope>NUCLEOTIDE SEQUENCE</scope>
    <source>
        <strain evidence="2">Rsan-2018</strain>
        <tissue evidence="2">Larvae</tissue>
    </source>
</reference>
<dbReference type="EMBL" id="JABSTV010001252">
    <property type="protein sequence ID" value="KAH7948453.1"/>
    <property type="molecule type" value="Genomic_DNA"/>
</dbReference>
<organism evidence="2 3">
    <name type="scientific">Rhipicephalus sanguineus</name>
    <name type="common">Brown dog tick</name>
    <name type="synonym">Ixodes sanguineus</name>
    <dbReference type="NCBI Taxonomy" id="34632"/>
    <lineage>
        <taxon>Eukaryota</taxon>
        <taxon>Metazoa</taxon>
        <taxon>Ecdysozoa</taxon>
        <taxon>Arthropoda</taxon>
        <taxon>Chelicerata</taxon>
        <taxon>Arachnida</taxon>
        <taxon>Acari</taxon>
        <taxon>Parasitiformes</taxon>
        <taxon>Ixodida</taxon>
        <taxon>Ixodoidea</taxon>
        <taxon>Ixodidae</taxon>
        <taxon>Rhipicephalinae</taxon>
        <taxon>Rhipicephalus</taxon>
        <taxon>Rhipicephalus</taxon>
    </lineage>
</organism>
<feature type="region of interest" description="Disordered" evidence="1">
    <location>
        <begin position="10"/>
        <end position="75"/>
    </location>
</feature>
<evidence type="ECO:0000256" key="1">
    <source>
        <dbReference type="SAM" id="MobiDB-lite"/>
    </source>
</evidence>
<protein>
    <submittedName>
        <fullName evidence="2">Uncharacterized protein</fullName>
    </submittedName>
</protein>
<dbReference type="AlphaFoldDB" id="A0A9D4PP13"/>
<comment type="caution">
    <text evidence="2">The sequence shown here is derived from an EMBL/GenBank/DDBJ whole genome shotgun (WGS) entry which is preliminary data.</text>
</comment>
<evidence type="ECO:0000313" key="3">
    <source>
        <dbReference type="Proteomes" id="UP000821837"/>
    </source>
</evidence>
<feature type="compositionally biased region" description="Basic and acidic residues" evidence="1">
    <location>
        <begin position="31"/>
        <end position="50"/>
    </location>
</feature>
<reference evidence="2" key="1">
    <citation type="journal article" date="2020" name="Cell">
        <title>Large-Scale Comparative Analyses of Tick Genomes Elucidate Their Genetic Diversity and Vector Capacities.</title>
        <authorList>
            <consortium name="Tick Genome and Microbiome Consortium (TIGMIC)"/>
            <person name="Jia N."/>
            <person name="Wang J."/>
            <person name="Shi W."/>
            <person name="Du L."/>
            <person name="Sun Y."/>
            <person name="Zhan W."/>
            <person name="Jiang J.F."/>
            <person name="Wang Q."/>
            <person name="Zhang B."/>
            <person name="Ji P."/>
            <person name="Bell-Sakyi L."/>
            <person name="Cui X.M."/>
            <person name="Yuan T.T."/>
            <person name="Jiang B.G."/>
            <person name="Yang W.F."/>
            <person name="Lam T.T."/>
            <person name="Chang Q.C."/>
            <person name="Ding S.J."/>
            <person name="Wang X.J."/>
            <person name="Zhu J.G."/>
            <person name="Ruan X.D."/>
            <person name="Zhao L."/>
            <person name="Wei J.T."/>
            <person name="Ye R.Z."/>
            <person name="Que T.C."/>
            <person name="Du C.H."/>
            <person name="Zhou Y.H."/>
            <person name="Cheng J.X."/>
            <person name="Dai P.F."/>
            <person name="Guo W.B."/>
            <person name="Han X.H."/>
            <person name="Huang E.J."/>
            <person name="Li L.F."/>
            <person name="Wei W."/>
            <person name="Gao Y.C."/>
            <person name="Liu J.Z."/>
            <person name="Shao H.Z."/>
            <person name="Wang X."/>
            <person name="Wang C.C."/>
            <person name="Yang T.C."/>
            <person name="Huo Q.B."/>
            <person name="Li W."/>
            <person name="Chen H.Y."/>
            <person name="Chen S.E."/>
            <person name="Zhou L.G."/>
            <person name="Ni X.B."/>
            <person name="Tian J.H."/>
            <person name="Sheng Y."/>
            <person name="Liu T."/>
            <person name="Pan Y.S."/>
            <person name="Xia L.Y."/>
            <person name="Li J."/>
            <person name="Zhao F."/>
            <person name="Cao W.C."/>
        </authorList>
    </citation>
    <scope>NUCLEOTIDE SEQUENCE</scope>
    <source>
        <strain evidence="2">Rsan-2018</strain>
    </source>
</reference>
<dbReference type="Proteomes" id="UP000821837">
    <property type="component" value="Chromosome 6"/>
</dbReference>
<keyword evidence="3" id="KW-1185">Reference proteome</keyword>
<feature type="compositionally biased region" description="Gly residues" evidence="1">
    <location>
        <begin position="60"/>
        <end position="70"/>
    </location>
</feature>
<accession>A0A9D4PP13</accession>
<evidence type="ECO:0000313" key="2">
    <source>
        <dbReference type="EMBL" id="KAH7948453.1"/>
    </source>
</evidence>
<sequence length="151" mass="16320">MDVLKVFGAAGLEARGHDVGGLGPPKSGGHRCSDGSRERQIRRESSHDQMDGPGRQDGLRPGGAGRGSELGGSTVAPLDLTWCTRDRRCQASCTTRTPQESQYWDEGSGGIAAHPEASSWSARFKLRYDKLSGGRTFVYDQQANKVVERKS</sequence>
<proteinExistence type="predicted"/>